<accession>A0A9D7S8X7</accession>
<gene>
    <name evidence="1" type="ORF">IPO85_08520</name>
</gene>
<evidence type="ECO:0000313" key="2">
    <source>
        <dbReference type="Proteomes" id="UP000808349"/>
    </source>
</evidence>
<proteinExistence type="predicted"/>
<evidence type="ECO:0000313" key="1">
    <source>
        <dbReference type="EMBL" id="MBK9717539.1"/>
    </source>
</evidence>
<reference evidence="1 2" key="1">
    <citation type="submission" date="2020-10" db="EMBL/GenBank/DDBJ databases">
        <title>Connecting structure to function with the recovery of over 1000 high-quality activated sludge metagenome-assembled genomes encoding full-length rRNA genes using long-read sequencing.</title>
        <authorList>
            <person name="Singleton C.M."/>
            <person name="Petriglieri F."/>
            <person name="Kristensen J.M."/>
            <person name="Kirkegaard R.H."/>
            <person name="Michaelsen T.Y."/>
            <person name="Andersen M.H."/>
            <person name="Karst S.M."/>
            <person name="Dueholm M.S."/>
            <person name="Nielsen P.H."/>
            <person name="Albertsen M."/>
        </authorList>
    </citation>
    <scope>NUCLEOTIDE SEQUENCE [LARGE SCALE GENOMIC DNA]</scope>
    <source>
        <strain evidence="1">Ribe_18-Q3-R11-54_BAT3C.373</strain>
    </source>
</reference>
<protein>
    <submittedName>
        <fullName evidence="1">Uncharacterized protein</fullName>
    </submittedName>
</protein>
<name>A0A9D7S8X7_9BACT</name>
<sequence>MNPIKLLAILSLFIVSDLIAQKQSDAVVQQSVRKGVIYKNENSFDIAIHSNGLYLGYNIGKIKFYYLTKYIHFDIGMLKHPKEKRISQIYNQNNSLSRYTFGKQNLLINIRAGRGLIRYYSEKTKRKGVAVGLRMEGGLTVGLLKPYYLDVLSEHDGKVKTVAIKYSPETAADFLDPNHIIGESSFWKGVNEIKFKPGAFGRIALTLDPGAFEKYVQALNVGLQADIFAQRVPILVTDNNPFLLMNFFINLQFGRRK</sequence>
<dbReference type="AlphaFoldDB" id="A0A9D7S8X7"/>
<dbReference type="EMBL" id="JADKFW010000004">
    <property type="protein sequence ID" value="MBK9717539.1"/>
    <property type="molecule type" value="Genomic_DNA"/>
</dbReference>
<comment type="caution">
    <text evidence="1">The sequence shown here is derived from an EMBL/GenBank/DDBJ whole genome shotgun (WGS) entry which is preliminary data.</text>
</comment>
<dbReference type="Proteomes" id="UP000808349">
    <property type="component" value="Unassembled WGS sequence"/>
</dbReference>
<organism evidence="1 2">
    <name type="scientific">Candidatus Defluviibacterium haderslevense</name>
    <dbReference type="NCBI Taxonomy" id="2981993"/>
    <lineage>
        <taxon>Bacteria</taxon>
        <taxon>Pseudomonadati</taxon>
        <taxon>Bacteroidota</taxon>
        <taxon>Saprospiria</taxon>
        <taxon>Saprospirales</taxon>
        <taxon>Saprospiraceae</taxon>
        <taxon>Candidatus Defluviibacterium</taxon>
    </lineage>
</organism>